<dbReference type="SUPFAM" id="SSF55811">
    <property type="entry name" value="Nudix"/>
    <property type="match status" value="1"/>
</dbReference>
<dbReference type="EMBL" id="CAXAMN010009779">
    <property type="protein sequence ID" value="CAK9029751.1"/>
    <property type="molecule type" value="Genomic_DNA"/>
</dbReference>
<protein>
    <recommendedName>
        <fullName evidence="6">Nudix hydrolase domain-containing protein</fullName>
    </recommendedName>
</protein>
<keyword evidence="5" id="KW-0460">Magnesium</keyword>
<comment type="similarity">
    <text evidence="2">Belongs to the Nudix hydrolase family.</text>
</comment>
<evidence type="ECO:0000259" key="6">
    <source>
        <dbReference type="PROSITE" id="PS51462"/>
    </source>
</evidence>
<dbReference type="PANTHER" id="PTHR43758">
    <property type="entry name" value="7,8-DIHYDRO-8-OXOGUANINE TRIPHOSPHATASE"/>
    <property type="match status" value="1"/>
</dbReference>
<evidence type="ECO:0000256" key="5">
    <source>
        <dbReference type="ARBA" id="ARBA00022842"/>
    </source>
</evidence>
<dbReference type="PANTHER" id="PTHR43758:SF2">
    <property type="entry name" value="OXIDIZED PURINE NUCLEOSIDE TRIPHOSPHATE HYDROLASE"/>
    <property type="match status" value="1"/>
</dbReference>
<comment type="caution">
    <text evidence="8">The sequence shown here is derived from an EMBL/GenBank/DDBJ whole genome shotgun (WGS) entry which is preliminary data.</text>
</comment>
<dbReference type="CDD" id="cd03427">
    <property type="entry name" value="NUDIX_MTH1_Nudt1"/>
    <property type="match status" value="1"/>
</dbReference>
<comment type="cofactor">
    <cofactor evidence="1">
        <name>Mg(2+)</name>
        <dbReference type="ChEBI" id="CHEBI:18420"/>
    </cofactor>
</comment>
<accession>A0ABP0KVV4</accession>
<evidence type="ECO:0000313" key="8">
    <source>
        <dbReference type="EMBL" id="CAK9030529.1"/>
    </source>
</evidence>
<gene>
    <name evidence="7" type="ORF">CCMP2556_LOCUS17606</name>
    <name evidence="8" type="ORF">CCMP2556_LOCUS17905</name>
</gene>
<reference evidence="8 9" key="1">
    <citation type="submission" date="2024-02" db="EMBL/GenBank/DDBJ databases">
        <authorList>
            <person name="Chen Y."/>
            <person name="Shah S."/>
            <person name="Dougan E. K."/>
            <person name="Thang M."/>
            <person name="Chan C."/>
        </authorList>
    </citation>
    <scope>NUCLEOTIDE SEQUENCE [LARGE SCALE GENOMIC DNA]</scope>
</reference>
<evidence type="ECO:0000256" key="3">
    <source>
        <dbReference type="ARBA" id="ARBA00022723"/>
    </source>
</evidence>
<keyword evidence="4" id="KW-0378">Hydrolase</keyword>
<evidence type="ECO:0000313" key="7">
    <source>
        <dbReference type="EMBL" id="CAK9029751.1"/>
    </source>
</evidence>
<evidence type="ECO:0000256" key="2">
    <source>
        <dbReference type="ARBA" id="ARBA00005582"/>
    </source>
</evidence>
<keyword evidence="9" id="KW-1185">Reference proteome</keyword>
<dbReference type="PROSITE" id="PS51462">
    <property type="entry name" value="NUDIX"/>
    <property type="match status" value="1"/>
</dbReference>
<dbReference type="InterPro" id="IPR000086">
    <property type="entry name" value="NUDIX_hydrolase_dom"/>
</dbReference>
<evidence type="ECO:0000313" key="9">
    <source>
        <dbReference type="Proteomes" id="UP001642484"/>
    </source>
</evidence>
<proteinExistence type="inferred from homology"/>
<evidence type="ECO:0000256" key="4">
    <source>
        <dbReference type="ARBA" id="ARBA00022801"/>
    </source>
</evidence>
<dbReference type="EMBL" id="CAXAMN010010002">
    <property type="protein sequence ID" value="CAK9030529.1"/>
    <property type="molecule type" value="Genomic_DNA"/>
</dbReference>
<dbReference type="InterPro" id="IPR015797">
    <property type="entry name" value="NUDIX_hydrolase-like_dom_sf"/>
</dbReference>
<evidence type="ECO:0000256" key="1">
    <source>
        <dbReference type="ARBA" id="ARBA00001946"/>
    </source>
</evidence>
<name>A0ABP0KVV4_9DINO</name>
<dbReference type="InterPro" id="IPR020476">
    <property type="entry name" value="Nudix_hydrolase"/>
</dbReference>
<dbReference type="Pfam" id="PF00293">
    <property type="entry name" value="NUDIX"/>
    <property type="match status" value="1"/>
</dbReference>
<organism evidence="8 9">
    <name type="scientific">Durusdinium trenchii</name>
    <dbReference type="NCBI Taxonomy" id="1381693"/>
    <lineage>
        <taxon>Eukaryota</taxon>
        <taxon>Sar</taxon>
        <taxon>Alveolata</taxon>
        <taxon>Dinophyceae</taxon>
        <taxon>Suessiales</taxon>
        <taxon>Symbiodiniaceae</taxon>
        <taxon>Durusdinium</taxon>
    </lineage>
</organism>
<dbReference type="PRINTS" id="PR00502">
    <property type="entry name" value="NUDIXFAMILY"/>
</dbReference>
<feature type="domain" description="Nudix hydrolase" evidence="6">
    <location>
        <begin position="5"/>
        <end position="138"/>
    </location>
</feature>
<dbReference type="Proteomes" id="UP001642484">
    <property type="component" value="Unassembled WGS sequence"/>
</dbReference>
<keyword evidence="3" id="KW-0479">Metal-binding</keyword>
<dbReference type="Gene3D" id="3.90.79.10">
    <property type="entry name" value="Nucleoside Triphosphate Pyrophosphohydrolase"/>
    <property type="match status" value="1"/>
</dbReference>
<sequence length="562" mass="63236">MHCREKTVLTLIYPRRPSEGLVLLGLKKRGFGAGKWNGFGGKLDPGESLEESALRELQEECGLTARIADLHWRGCLTYIYDTKAKAMEVNVFDLDKWDGEPIETDEMAPQWFQHEAVPIDSMWADDDYWLLQFLDGKLNTPFIGRFRFKGHEGLASSEVLEHSIAPLLPASVPGKTSQPGAAMVVSTVCFLNAPSLRPLESFLRYHLSKGFARIMIFVDAPDDTRTLNVVRCFPAARVLCKVRGPALLQEQEKLCPSFAALHSHVDEVSARQLLDAELASIIAPDLGCRWVVYLDSDELFFTHDDSVVPHFQMLEERNIYQMTYLNHEGVPEQKDTDDYFATVTLFKQHHFSVPLTSQARSSLHFWMERSRRSQYFLFYDNGKSACRSGCGAVSRSQHLWKLPSGYKSCTALADPRRMDPEGFVDCPDPCVLHFPVCGLRWLIAKYKTLGSFPEKWLGKVSVSDSFHKDARDLASCTETAAGALEQLFMQEVYFDDSAEAARQLQSRTCIRVFGHVLLLDSLPDPDHAPEAVTAAGATSIEMFDGLMGIEKGWILSKAMQYL</sequence>